<dbReference type="AlphaFoldDB" id="A0A9N9U061"/>
<dbReference type="PROSITE" id="PS50262">
    <property type="entry name" value="G_PROTEIN_RECEP_F1_2"/>
    <property type="match status" value="1"/>
</dbReference>
<dbReference type="PANTHER" id="PTHR46273:SF4">
    <property type="entry name" value="AT19640P"/>
    <property type="match status" value="1"/>
</dbReference>
<dbReference type="Gene3D" id="1.20.1070.10">
    <property type="entry name" value="Rhodopsin 7-helix transmembrane proteins"/>
    <property type="match status" value="1"/>
</dbReference>
<evidence type="ECO:0000256" key="6">
    <source>
        <dbReference type="SAM" id="MobiDB-lite"/>
    </source>
</evidence>
<keyword evidence="5 7" id="KW-0472">Membrane</keyword>
<keyword evidence="3 7" id="KW-0812">Transmembrane</keyword>
<evidence type="ECO:0000256" key="3">
    <source>
        <dbReference type="ARBA" id="ARBA00022692"/>
    </source>
</evidence>
<dbReference type="EMBL" id="OU900100">
    <property type="protein sequence ID" value="CAG9863984.1"/>
    <property type="molecule type" value="Genomic_DNA"/>
</dbReference>
<dbReference type="CDD" id="cd14978">
    <property type="entry name" value="7tmA_FMRFamide_R-like"/>
    <property type="match status" value="1"/>
</dbReference>
<feature type="region of interest" description="Disordered" evidence="6">
    <location>
        <begin position="1"/>
        <end position="24"/>
    </location>
</feature>
<feature type="compositionally biased region" description="Basic residues" evidence="6">
    <location>
        <begin position="15"/>
        <end position="24"/>
    </location>
</feature>
<dbReference type="InterPro" id="IPR053219">
    <property type="entry name" value="GPCR_Dmsr-1"/>
</dbReference>
<dbReference type="InterPro" id="IPR000276">
    <property type="entry name" value="GPCR_Rhodpsn"/>
</dbReference>
<dbReference type="Pfam" id="PF10324">
    <property type="entry name" value="7TM_GPCR_Srw"/>
    <property type="match status" value="1"/>
</dbReference>
<evidence type="ECO:0000313" key="9">
    <source>
        <dbReference type="EMBL" id="CAG9863984.1"/>
    </source>
</evidence>
<dbReference type="GO" id="GO:0005886">
    <property type="term" value="C:plasma membrane"/>
    <property type="evidence" value="ECO:0007669"/>
    <property type="project" value="TreeGrafter"/>
</dbReference>
<dbReference type="InterPro" id="IPR019427">
    <property type="entry name" value="7TM_GPCR_serpentine_rcpt_Srw"/>
</dbReference>
<dbReference type="Proteomes" id="UP001153712">
    <property type="component" value="Chromosome 7"/>
</dbReference>
<gene>
    <name evidence="9" type="ORF">PHYEVI_LOCUS10253</name>
</gene>
<evidence type="ECO:0000256" key="5">
    <source>
        <dbReference type="ARBA" id="ARBA00023136"/>
    </source>
</evidence>
<accession>A0A9N9U061</accession>
<dbReference type="PRINTS" id="PR00237">
    <property type="entry name" value="GPCRRHODOPSN"/>
</dbReference>
<comment type="similarity">
    <text evidence="2">Belongs to the G-protein coupled receptor 1 family.</text>
</comment>
<evidence type="ECO:0000256" key="1">
    <source>
        <dbReference type="ARBA" id="ARBA00004370"/>
    </source>
</evidence>
<feature type="transmembrane region" description="Helical" evidence="7">
    <location>
        <begin position="108"/>
        <end position="132"/>
    </location>
</feature>
<feature type="transmembrane region" description="Helical" evidence="7">
    <location>
        <begin position="350"/>
        <end position="373"/>
    </location>
</feature>
<evidence type="ECO:0000313" key="10">
    <source>
        <dbReference type="Proteomes" id="UP001153712"/>
    </source>
</evidence>
<feature type="transmembrane region" description="Helical" evidence="7">
    <location>
        <begin position="393"/>
        <end position="413"/>
    </location>
</feature>
<sequence length="454" mass="52833">MRQFSRFYCPEKSAKTSKKTRSHNGRFPNLQRLVKTLQMQYNLTLFKISLLNHFSDSSVLNFSDSDLQAILEQRLNKSPSPAAADGTLEFECGGAALWRLTATYSAHYHVYTSILVCAFGSIANCLNIAVLTRREMYNAPVNRILSALAVADMLLMLEYIPFAYYYHREKGRKDFYYYGAVFMLFHMNYSQVLHTVSICLTLSLAIWRFLAIGYPERNHTLCSETRCSLAIGISYILPLFLCIPSYYIFEISSVDIRENEQKFTLYHTDLKETLKSDKTLLKLNFWLFAVLIKLLPCVILTLISVWLIRTLFNARKKRQVLRGYDSFPLAERGRRKPRRSERRSDRTTKMLVAVLVLFLVSEFPQGVLALFVGFEGHDLFLKCYQRYGEVMDIMALTNGSINFILYCCMNRMFRSTFRQLFRPRILDKWTGNSSVIHTTVKRDDFNYVVELTRL</sequence>
<dbReference type="OrthoDB" id="5864054at2759"/>
<evidence type="ECO:0000259" key="8">
    <source>
        <dbReference type="PROSITE" id="PS50262"/>
    </source>
</evidence>
<feature type="transmembrane region" description="Helical" evidence="7">
    <location>
        <begin position="285"/>
        <end position="308"/>
    </location>
</feature>
<evidence type="ECO:0000256" key="7">
    <source>
        <dbReference type="SAM" id="Phobius"/>
    </source>
</evidence>
<feature type="domain" description="G-protein coupled receptors family 1 profile" evidence="8">
    <location>
        <begin position="123"/>
        <end position="406"/>
    </location>
</feature>
<proteinExistence type="inferred from homology"/>
<organism evidence="9 10">
    <name type="scientific">Phyllotreta striolata</name>
    <name type="common">Striped flea beetle</name>
    <name type="synonym">Crioceris striolata</name>
    <dbReference type="NCBI Taxonomy" id="444603"/>
    <lineage>
        <taxon>Eukaryota</taxon>
        <taxon>Metazoa</taxon>
        <taxon>Ecdysozoa</taxon>
        <taxon>Arthropoda</taxon>
        <taxon>Hexapoda</taxon>
        <taxon>Insecta</taxon>
        <taxon>Pterygota</taxon>
        <taxon>Neoptera</taxon>
        <taxon>Endopterygota</taxon>
        <taxon>Coleoptera</taxon>
        <taxon>Polyphaga</taxon>
        <taxon>Cucujiformia</taxon>
        <taxon>Chrysomeloidea</taxon>
        <taxon>Chrysomelidae</taxon>
        <taxon>Galerucinae</taxon>
        <taxon>Alticini</taxon>
        <taxon>Phyllotreta</taxon>
    </lineage>
</organism>
<evidence type="ECO:0000256" key="4">
    <source>
        <dbReference type="ARBA" id="ARBA00022989"/>
    </source>
</evidence>
<name>A0A9N9U061_PHYSR</name>
<dbReference type="PANTHER" id="PTHR46273">
    <property type="entry name" value="MYOSUPPRESSIN RECEPTOR 1, ISOFORM B-RELATED"/>
    <property type="match status" value="1"/>
</dbReference>
<feature type="transmembrane region" description="Helical" evidence="7">
    <location>
        <begin position="144"/>
        <end position="166"/>
    </location>
</feature>
<dbReference type="InterPro" id="IPR017452">
    <property type="entry name" value="GPCR_Rhodpsn_7TM"/>
</dbReference>
<evidence type="ECO:0000256" key="2">
    <source>
        <dbReference type="ARBA" id="ARBA00010663"/>
    </source>
</evidence>
<feature type="transmembrane region" description="Helical" evidence="7">
    <location>
        <begin position="227"/>
        <end position="249"/>
    </location>
</feature>
<feature type="transmembrane region" description="Helical" evidence="7">
    <location>
        <begin position="192"/>
        <end position="215"/>
    </location>
</feature>
<keyword evidence="10" id="KW-1185">Reference proteome</keyword>
<protein>
    <recommendedName>
        <fullName evidence="8">G-protein coupled receptors family 1 profile domain-containing protein</fullName>
    </recommendedName>
</protein>
<dbReference type="SUPFAM" id="SSF81321">
    <property type="entry name" value="Family A G protein-coupled receptor-like"/>
    <property type="match status" value="1"/>
</dbReference>
<comment type="subcellular location">
    <subcellularLocation>
        <location evidence="1">Membrane</location>
    </subcellularLocation>
</comment>
<keyword evidence="4 7" id="KW-1133">Transmembrane helix</keyword>
<reference evidence="9" key="1">
    <citation type="submission" date="2022-01" db="EMBL/GenBank/DDBJ databases">
        <authorList>
            <person name="King R."/>
        </authorList>
    </citation>
    <scope>NUCLEOTIDE SEQUENCE</scope>
</reference>
<dbReference type="GO" id="GO:0008528">
    <property type="term" value="F:G protein-coupled peptide receptor activity"/>
    <property type="evidence" value="ECO:0007669"/>
    <property type="project" value="InterPro"/>
</dbReference>